<dbReference type="Gene3D" id="1.10.357.10">
    <property type="entry name" value="Tetracycline Repressor, domain 2"/>
    <property type="match status" value="1"/>
</dbReference>
<dbReference type="PROSITE" id="PS50977">
    <property type="entry name" value="HTH_TETR_2"/>
    <property type="match status" value="1"/>
</dbReference>
<dbReference type="RefSeq" id="WP_229825065.1">
    <property type="nucleotide sequence ID" value="NZ_BMRC01000047.1"/>
</dbReference>
<keyword evidence="2 4" id="KW-0238">DNA-binding</keyword>
<evidence type="ECO:0000256" key="2">
    <source>
        <dbReference type="ARBA" id="ARBA00023125"/>
    </source>
</evidence>
<reference evidence="6 7" key="1">
    <citation type="submission" date="2024-09" db="EMBL/GenBank/DDBJ databases">
        <authorList>
            <person name="Sun Q."/>
            <person name="Mori K."/>
        </authorList>
    </citation>
    <scope>NUCLEOTIDE SEQUENCE [LARGE SCALE GENOMIC DNA]</scope>
    <source>
        <strain evidence="6 7">CCM 3426</strain>
    </source>
</reference>
<dbReference type="InterPro" id="IPR009057">
    <property type="entry name" value="Homeodomain-like_sf"/>
</dbReference>
<gene>
    <name evidence="6" type="ORF">ACFFV7_41760</name>
</gene>
<evidence type="ECO:0000313" key="6">
    <source>
        <dbReference type="EMBL" id="MFB9207768.1"/>
    </source>
</evidence>
<dbReference type="Gene3D" id="1.10.10.60">
    <property type="entry name" value="Homeodomain-like"/>
    <property type="match status" value="1"/>
</dbReference>
<evidence type="ECO:0000256" key="1">
    <source>
        <dbReference type="ARBA" id="ARBA00023015"/>
    </source>
</evidence>
<dbReference type="Pfam" id="PF00440">
    <property type="entry name" value="TetR_N"/>
    <property type="match status" value="1"/>
</dbReference>
<evidence type="ECO:0000256" key="4">
    <source>
        <dbReference type="PROSITE-ProRule" id="PRU00335"/>
    </source>
</evidence>
<evidence type="ECO:0000256" key="3">
    <source>
        <dbReference type="ARBA" id="ARBA00023163"/>
    </source>
</evidence>
<evidence type="ECO:0000313" key="7">
    <source>
        <dbReference type="Proteomes" id="UP001589647"/>
    </source>
</evidence>
<protein>
    <submittedName>
        <fullName evidence="6">TetR/AcrR family transcriptional regulator</fullName>
    </submittedName>
</protein>
<comment type="caution">
    <text evidence="6">The sequence shown here is derived from an EMBL/GenBank/DDBJ whole genome shotgun (WGS) entry which is preliminary data.</text>
</comment>
<dbReference type="PANTHER" id="PTHR30055">
    <property type="entry name" value="HTH-TYPE TRANSCRIPTIONAL REGULATOR RUTR"/>
    <property type="match status" value="1"/>
</dbReference>
<keyword evidence="1" id="KW-0805">Transcription regulation</keyword>
<dbReference type="Proteomes" id="UP001589647">
    <property type="component" value="Unassembled WGS sequence"/>
</dbReference>
<dbReference type="SUPFAM" id="SSF46689">
    <property type="entry name" value="Homeodomain-like"/>
    <property type="match status" value="1"/>
</dbReference>
<dbReference type="InterPro" id="IPR050109">
    <property type="entry name" value="HTH-type_TetR-like_transc_reg"/>
</dbReference>
<evidence type="ECO:0000259" key="5">
    <source>
        <dbReference type="PROSITE" id="PS50977"/>
    </source>
</evidence>
<dbReference type="InterPro" id="IPR001647">
    <property type="entry name" value="HTH_TetR"/>
</dbReference>
<accession>A0ABV5IUP1</accession>
<dbReference type="PANTHER" id="PTHR30055:SF234">
    <property type="entry name" value="HTH-TYPE TRANSCRIPTIONAL REGULATOR BETI"/>
    <property type="match status" value="1"/>
</dbReference>
<name>A0ABV5IUP1_9ACTN</name>
<organism evidence="6 7">
    <name type="scientific">Nonomuraea spiralis</name>
    <dbReference type="NCBI Taxonomy" id="46182"/>
    <lineage>
        <taxon>Bacteria</taxon>
        <taxon>Bacillati</taxon>
        <taxon>Actinomycetota</taxon>
        <taxon>Actinomycetes</taxon>
        <taxon>Streptosporangiales</taxon>
        <taxon>Streptosporangiaceae</taxon>
        <taxon>Nonomuraea</taxon>
    </lineage>
</organism>
<dbReference type="EMBL" id="JBHMEI010000064">
    <property type="protein sequence ID" value="MFB9207768.1"/>
    <property type="molecule type" value="Genomic_DNA"/>
</dbReference>
<feature type="DNA-binding region" description="H-T-H motif" evidence="4">
    <location>
        <begin position="36"/>
        <end position="55"/>
    </location>
</feature>
<keyword evidence="7" id="KW-1185">Reference proteome</keyword>
<keyword evidence="3" id="KW-0804">Transcription</keyword>
<feature type="domain" description="HTH tetR-type" evidence="5">
    <location>
        <begin position="13"/>
        <end position="73"/>
    </location>
</feature>
<sequence>MTDTRSLRERKKAETRKRISDHGSMLFYARGFDEVTIGEIAEAADVSKVTVFNYFPRKEDIFFDRIPELVELVTVTVRGRKAGEPVLSALRDMLIRHAREGHPLGGVDDRFVHFFRVVTGSAALRARAREIADELETVLAGLIDESGEGLPGRLTAAMLVGAYRSAFLGTAARMLAGERAADVLDDHVAAVGTAFGVLERGLAGT</sequence>
<proteinExistence type="predicted"/>